<evidence type="ECO:0000259" key="1">
    <source>
        <dbReference type="Pfam" id="PF09588"/>
    </source>
</evidence>
<dbReference type="Pfam" id="PF09588">
    <property type="entry name" value="YqaJ"/>
    <property type="match status" value="1"/>
</dbReference>
<dbReference type="Proteomes" id="UP000267418">
    <property type="component" value="Unassembled WGS sequence"/>
</dbReference>
<dbReference type="NCBIfam" id="TIGR03033">
    <property type="entry name" value="phage_rel_nuc"/>
    <property type="match status" value="1"/>
</dbReference>
<proteinExistence type="predicted"/>
<comment type="caution">
    <text evidence="2">The sequence shown here is derived from an EMBL/GenBank/DDBJ whole genome shotgun (WGS) entry which is preliminary data.</text>
</comment>
<evidence type="ECO:0000313" key="2">
    <source>
        <dbReference type="EMBL" id="RTQ35531.1"/>
    </source>
</evidence>
<dbReference type="InterPro" id="IPR017482">
    <property type="entry name" value="Lambda-type_endonuclease"/>
</dbReference>
<sequence length="222" mass="25216">MRHLHTNTKCSPAAHLCAREPVSERWPNMPEAGIASLEAAAAVGCDPFKSPVRLWMEKTGRQDLLQPPPNLQTKSDGAVYWSRLLEPIVAAHYTLRCGHRVRRVAGLLRHFEHSWMFAYLGREVVGHQDVQLLECRCIGLWEADHWKQGLPGYVRIQMLHQLGVTGANAVDVAALIGGEDLRIYRVERDEVEIARLIEAEREFWRCVELDQAPLMKQQALQA</sequence>
<evidence type="ECO:0000313" key="3">
    <source>
        <dbReference type="Proteomes" id="UP000267418"/>
    </source>
</evidence>
<accession>A0A431TP93</accession>
<dbReference type="EMBL" id="RXOE01000002">
    <property type="protein sequence ID" value="RTQ35531.1"/>
    <property type="molecule type" value="Genomic_DNA"/>
</dbReference>
<dbReference type="SUPFAM" id="SSF52980">
    <property type="entry name" value="Restriction endonuclease-like"/>
    <property type="match status" value="1"/>
</dbReference>
<dbReference type="OrthoDB" id="46225at2"/>
<protein>
    <recommendedName>
        <fullName evidence="1">YqaJ viral recombinase domain-containing protein</fullName>
    </recommendedName>
</protein>
<feature type="domain" description="YqaJ viral recombinase" evidence="1">
    <location>
        <begin position="26"/>
        <end position="167"/>
    </location>
</feature>
<dbReference type="Gene3D" id="3.90.320.10">
    <property type="match status" value="1"/>
</dbReference>
<reference evidence="2 3" key="1">
    <citation type="submission" date="2018-12" db="EMBL/GenBank/DDBJ databases">
        <title>The genome of Variovorax gossypii DSM 100435.</title>
        <authorList>
            <person name="Gao J."/>
            <person name="Sun J."/>
        </authorList>
    </citation>
    <scope>NUCLEOTIDE SEQUENCE [LARGE SCALE GENOMIC DNA]</scope>
    <source>
        <strain evidence="2 3">DSM 100435</strain>
    </source>
</reference>
<dbReference type="InterPro" id="IPR011335">
    <property type="entry name" value="Restrct_endonuc-II-like"/>
</dbReference>
<dbReference type="AlphaFoldDB" id="A0A431TP93"/>
<name>A0A431TP93_9BURK</name>
<keyword evidence="3" id="KW-1185">Reference proteome</keyword>
<gene>
    <name evidence="2" type="ORF">EJP69_14330</name>
</gene>
<dbReference type="InterPro" id="IPR019080">
    <property type="entry name" value="YqaJ_viral_recombinase"/>
</dbReference>
<dbReference type="RefSeq" id="WP_126470789.1">
    <property type="nucleotide sequence ID" value="NZ_RXOE01000002.1"/>
</dbReference>
<organism evidence="2 3">
    <name type="scientific">Variovorax gossypii</name>
    <dbReference type="NCBI Taxonomy" id="1679495"/>
    <lineage>
        <taxon>Bacteria</taxon>
        <taxon>Pseudomonadati</taxon>
        <taxon>Pseudomonadota</taxon>
        <taxon>Betaproteobacteria</taxon>
        <taxon>Burkholderiales</taxon>
        <taxon>Comamonadaceae</taxon>
        <taxon>Variovorax</taxon>
    </lineage>
</organism>
<dbReference type="InterPro" id="IPR011604">
    <property type="entry name" value="PDDEXK-like_dom_sf"/>
</dbReference>